<dbReference type="Proteomes" id="UP000759443">
    <property type="component" value="Unassembled WGS sequence"/>
</dbReference>
<accession>A0ABS4DZQ6</accession>
<gene>
    <name evidence="1" type="ORF">J2Z17_002619</name>
</gene>
<name>A0ABS4DZQ6_9HYPH</name>
<evidence type="ECO:0000313" key="1">
    <source>
        <dbReference type="EMBL" id="MBP1851176.1"/>
    </source>
</evidence>
<reference evidence="1 2" key="1">
    <citation type="submission" date="2021-03" db="EMBL/GenBank/DDBJ databases">
        <title>Genomic Encyclopedia of Type Strains, Phase IV (KMG-IV): sequencing the most valuable type-strain genomes for metagenomic binning, comparative biology and taxonomic classification.</title>
        <authorList>
            <person name="Goeker M."/>
        </authorList>
    </citation>
    <scope>NUCLEOTIDE SEQUENCE [LARGE SCALE GENOMIC DNA]</scope>
    <source>
        <strain evidence="1 2">DSM 21600</strain>
    </source>
</reference>
<protein>
    <submittedName>
        <fullName evidence="1">Uncharacterized protein</fullName>
    </submittedName>
</protein>
<evidence type="ECO:0000313" key="2">
    <source>
        <dbReference type="Proteomes" id="UP000759443"/>
    </source>
</evidence>
<sequence>MIAVDKTHDITLQRLTESLATERSAPLLFLHDGQSLKQGYHVTEVKAGHFSALDCGANPEAWSEIFVQLWDVDDTSDRGPMTAGRFLAIIAKVVDHVRLDGSAQLTFELSDGVAPIAIYCAQSPVLVDGRWQVSLHPRPASCKPRDRWLAGQETAHSTPLAAAAAASACCGARQPACC</sequence>
<proteinExistence type="predicted"/>
<dbReference type="RefSeq" id="WP_209945614.1">
    <property type="nucleotide sequence ID" value="NZ_JAGGJU010000006.1"/>
</dbReference>
<keyword evidence="2" id="KW-1185">Reference proteome</keyword>
<organism evidence="1 2">
    <name type="scientific">Rhizobium halophytocola</name>
    <dbReference type="NCBI Taxonomy" id="735519"/>
    <lineage>
        <taxon>Bacteria</taxon>
        <taxon>Pseudomonadati</taxon>
        <taxon>Pseudomonadota</taxon>
        <taxon>Alphaproteobacteria</taxon>
        <taxon>Hyphomicrobiales</taxon>
        <taxon>Rhizobiaceae</taxon>
        <taxon>Rhizobium/Agrobacterium group</taxon>
        <taxon>Rhizobium</taxon>
    </lineage>
</organism>
<comment type="caution">
    <text evidence="1">The sequence shown here is derived from an EMBL/GenBank/DDBJ whole genome shotgun (WGS) entry which is preliminary data.</text>
</comment>
<dbReference type="InterPro" id="IPR045534">
    <property type="entry name" value="DUF6428"/>
</dbReference>
<dbReference type="Pfam" id="PF20001">
    <property type="entry name" value="DUF6428"/>
    <property type="match status" value="1"/>
</dbReference>
<dbReference type="EMBL" id="JAGGJU010000006">
    <property type="protein sequence ID" value="MBP1851176.1"/>
    <property type="molecule type" value="Genomic_DNA"/>
</dbReference>